<dbReference type="RefSeq" id="WP_057802495.1">
    <property type="nucleotide sequence ID" value="NZ_JQBX01000006.1"/>
</dbReference>
<dbReference type="PRINTS" id="PR00081">
    <property type="entry name" value="GDHRDH"/>
</dbReference>
<keyword evidence="3" id="KW-1185">Reference proteome</keyword>
<dbReference type="CDD" id="cd05233">
    <property type="entry name" value="SDR_c"/>
    <property type="match status" value="1"/>
</dbReference>
<dbReference type="SUPFAM" id="SSF51735">
    <property type="entry name" value="NAD(P)-binding Rossmann-fold domains"/>
    <property type="match status" value="1"/>
</dbReference>
<dbReference type="PATRIC" id="fig|331679.3.peg.1558"/>
<dbReference type="Pfam" id="PF13561">
    <property type="entry name" value="adh_short_C2"/>
    <property type="match status" value="1"/>
</dbReference>
<gene>
    <name evidence="2" type="ORF">IV81_GL001523</name>
</gene>
<reference evidence="2 3" key="1">
    <citation type="journal article" date="2015" name="Genome Announc.">
        <title>Expanding the biotechnology potential of lactobacilli through comparative genomics of 213 strains and associated genera.</title>
        <authorList>
            <person name="Sun Z."/>
            <person name="Harris H.M."/>
            <person name="McCann A."/>
            <person name="Guo C."/>
            <person name="Argimon S."/>
            <person name="Zhang W."/>
            <person name="Yang X."/>
            <person name="Jeffery I.B."/>
            <person name="Cooney J.C."/>
            <person name="Kagawa T.F."/>
            <person name="Liu W."/>
            <person name="Song Y."/>
            <person name="Salvetti E."/>
            <person name="Wrobel A."/>
            <person name="Rasinkangas P."/>
            <person name="Parkhill J."/>
            <person name="Rea M.C."/>
            <person name="O'Sullivan O."/>
            <person name="Ritari J."/>
            <person name="Douillard F.P."/>
            <person name="Paul Ross R."/>
            <person name="Yang R."/>
            <person name="Briner A.E."/>
            <person name="Felis G.E."/>
            <person name="de Vos W.M."/>
            <person name="Barrangou R."/>
            <person name="Klaenhammer T.R."/>
            <person name="Caufield P.W."/>
            <person name="Cui Y."/>
            <person name="Zhang H."/>
            <person name="O'Toole P.W."/>
        </authorList>
    </citation>
    <scope>NUCLEOTIDE SEQUENCE [LARGE SCALE GENOMIC DNA]</scope>
    <source>
        <strain evidence="2 3">DSM 18001</strain>
    </source>
</reference>
<protein>
    <submittedName>
        <fullName evidence="2">3-oxoacyl-acyl carrier protein reductase</fullName>
    </submittedName>
</protein>
<dbReference type="PANTHER" id="PTHR42879:SF2">
    <property type="entry name" value="3-OXOACYL-[ACYL-CARRIER-PROTEIN] REDUCTASE FABG"/>
    <property type="match status" value="1"/>
</dbReference>
<dbReference type="InterPro" id="IPR050259">
    <property type="entry name" value="SDR"/>
</dbReference>
<evidence type="ECO:0000313" key="3">
    <source>
        <dbReference type="Proteomes" id="UP000051859"/>
    </source>
</evidence>
<evidence type="ECO:0000313" key="2">
    <source>
        <dbReference type="EMBL" id="KRN94343.1"/>
    </source>
</evidence>
<dbReference type="NCBIfam" id="NF047420">
    <property type="entry name" value="EF_P_mod_YmfI"/>
    <property type="match status" value="1"/>
</dbReference>
<dbReference type="STRING" id="331679.IV81_GL001523"/>
<dbReference type="InterPro" id="IPR036291">
    <property type="entry name" value="NAD(P)-bd_dom_sf"/>
</dbReference>
<comment type="similarity">
    <text evidence="1">Belongs to the short-chain dehydrogenases/reductases (SDR) family.</text>
</comment>
<dbReference type="AlphaFoldDB" id="A0A0R2L6H5"/>
<dbReference type="Proteomes" id="UP000051859">
    <property type="component" value="Unassembled WGS sequence"/>
</dbReference>
<dbReference type="InterPro" id="IPR002347">
    <property type="entry name" value="SDR_fam"/>
</dbReference>
<dbReference type="Gene3D" id="3.40.50.720">
    <property type="entry name" value="NAD(P)-binding Rossmann-like Domain"/>
    <property type="match status" value="1"/>
</dbReference>
<sequence>MKFALICGASGNIGAAISQNLAQEGWSLYLHYYQNENVIFNLIEELRTRFPKQDFIPIQANFRTEDAADIIDKSIFAVNAIIFAQGTTIYQLFDQFSSAQLEDLWMEQLKTPMMIIQKLINKIIRDENGRIIFIGSVYGAVGSSMEVPYSAIKGGISSFVNAYSREVASMGVTVNAVAPGAVSTNMNSNFGANEIAQINEEIPVGRFGFPDEISYVVMTLLNDKASYLTGQTIYVDGGWKK</sequence>
<comment type="caution">
    <text evidence="2">The sequence shown here is derived from an EMBL/GenBank/DDBJ whole genome shotgun (WGS) entry which is preliminary data.</text>
</comment>
<organism evidence="2 3">
    <name type="scientific">Pediococcus stilesii</name>
    <dbReference type="NCBI Taxonomy" id="331679"/>
    <lineage>
        <taxon>Bacteria</taxon>
        <taxon>Bacillati</taxon>
        <taxon>Bacillota</taxon>
        <taxon>Bacilli</taxon>
        <taxon>Lactobacillales</taxon>
        <taxon>Lactobacillaceae</taxon>
        <taxon>Pediococcus</taxon>
    </lineage>
</organism>
<proteinExistence type="inferred from homology"/>
<accession>A0A0R2L6H5</accession>
<dbReference type="PANTHER" id="PTHR42879">
    <property type="entry name" value="3-OXOACYL-(ACYL-CARRIER-PROTEIN) REDUCTASE"/>
    <property type="match status" value="1"/>
</dbReference>
<dbReference type="EMBL" id="JQBX01000006">
    <property type="protein sequence ID" value="KRN94343.1"/>
    <property type="molecule type" value="Genomic_DNA"/>
</dbReference>
<name>A0A0R2L6H5_9LACO</name>
<evidence type="ECO:0000256" key="1">
    <source>
        <dbReference type="ARBA" id="ARBA00006484"/>
    </source>
</evidence>